<evidence type="ECO:0000256" key="6">
    <source>
        <dbReference type="ARBA" id="ARBA00023136"/>
    </source>
</evidence>
<dbReference type="InterPro" id="IPR013320">
    <property type="entry name" value="ConA-like_dom_sf"/>
</dbReference>
<organism evidence="12 13">
    <name type="scientific">Fistulina hepatica ATCC 64428</name>
    <dbReference type="NCBI Taxonomy" id="1128425"/>
    <lineage>
        <taxon>Eukaryota</taxon>
        <taxon>Fungi</taxon>
        <taxon>Dikarya</taxon>
        <taxon>Basidiomycota</taxon>
        <taxon>Agaricomycotina</taxon>
        <taxon>Agaricomycetes</taxon>
        <taxon>Agaricomycetidae</taxon>
        <taxon>Agaricales</taxon>
        <taxon>Fistulinaceae</taxon>
        <taxon>Fistulina</taxon>
    </lineage>
</organism>
<comment type="subcellular location">
    <subcellularLocation>
        <location evidence="1">Membrane</location>
        <topology evidence="1">Single-pass type II membrane protein</topology>
    </subcellularLocation>
</comment>
<evidence type="ECO:0000313" key="12">
    <source>
        <dbReference type="EMBL" id="KIY48568.1"/>
    </source>
</evidence>
<sequence length="603" mass="66339">MSTTHLLPHPDSAPPQAALMRSASTRYSSLNNANDSPYSTSARNDSSISDKFSLSPDPAAWGSNLLVGYAEPDDYLHNPDPKRDRNFDAGGSVFTSRGIMNLGCLALLCACLLALFLGYPVASYIVKKTETTTVTLLGLNASGEYPSFTDKWRLIDPDTPDDVKTRTGFKNDSEFTLVFSDEFNTDGRTFWPGDDPYWEAVDLHNWATDDLEWYSPSAINTSGGAMHITMSKTAHGSLNYTSGMVQSWNKFCFTGGILEVAVRLPGKNDISGLWPAVWTMGNLGRSGYGATTDGMWPYTYDSCDVGTLPNQTLDGKPTAALTTGSSTYNYSLSYLDGQRLSRCTCAGESHPGPKHADGTFVGRSAPEIDVYEAQIENERGAVSQSSQWAPFDAYYEWHNTSDTYTIYNTTRSIFNTYKGGVYQEASSVVSYTNQDCYELSGTGCFAIYAVEYKPGFDDAVRNGSFVHADGIVKNLQYISWINNNELMWTVYVAGFAGETNTEISARPVPQEPMFVIMNLAISTGFATIDYAGLVFPTTMSIDYIRIYQLSDSINYGCSPKDFPTAEYINTYEEAYVNPNLTTWVDGYGQTIPKNNLTDDCSTP</sequence>
<dbReference type="GO" id="GO:0015926">
    <property type="term" value="F:glucosidase activity"/>
    <property type="evidence" value="ECO:0007669"/>
    <property type="project" value="TreeGrafter"/>
</dbReference>
<evidence type="ECO:0000256" key="5">
    <source>
        <dbReference type="ARBA" id="ARBA00022989"/>
    </source>
</evidence>
<dbReference type="Gene3D" id="2.60.120.200">
    <property type="match status" value="2"/>
</dbReference>
<proteinExistence type="inferred from homology"/>
<evidence type="ECO:0000256" key="3">
    <source>
        <dbReference type="ARBA" id="ARBA00022692"/>
    </source>
</evidence>
<keyword evidence="5 10" id="KW-1133">Transmembrane helix</keyword>
<dbReference type="FunFam" id="2.60.120.200:FF:000135">
    <property type="entry name" value="Related to KRE6-glucan synthase subunit"/>
    <property type="match status" value="1"/>
</dbReference>
<keyword evidence="4" id="KW-0735">Signal-anchor</keyword>
<dbReference type="GO" id="GO:0006078">
    <property type="term" value="P:(1-&gt;6)-beta-D-glucan biosynthetic process"/>
    <property type="evidence" value="ECO:0007669"/>
    <property type="project" value="TreeGrafter"/>
</dbReference>
<dbReference type="GO" id="GO:0031505">
    <property type="term" value="P:fungal-type cell wall organization"/>
    <property type="evidence" value="ECO:0007669"/>
    <property type="project" value="TreeGrafter"/>
</dbReference>
<keyword evidence="7" id="KW-0325">Glycoprotein</keyword>
<evidence type="ECO:0000256" key="10">
    <source>
        <dbReference type="SAM" id="Phobius"/>
    </source>
</evidence>
<gene>
    <name evidence="12" type="ORF">FISHEDRAFT_73537</name>
</gene>
<evidence type="ECO:0000256" key="8">
    <source>
        <dbReference type="ARBA" id="ARBA00023316"/>
    </source>
</evidence>
<keyword evidence="3 10" id="KW-0812">Transmembrane</keyword>
<feature type="transmembrane region" description="Helical" evidence="10">
    <location>
        <begin position="102"/>
        <end position="122"/>
    </location>
</feature>
<evidence type="ECO:0000259" key="11">
    <source>
        <dbReference type="PROSITE" id="PS51762"/>
    </source>
</evidence>
<evidence type="ECO:0000256" key="9">
    <source>
        <dbReference type="SAM" id="MobiDB-lite"/>
    </source>
</evidence>
<evidence type="ECO:0000256" key="1">
    <source>
        <dbReference type="ARBA" id="ARBA00004606"/>
    </source>
</evidence>
<dbReference type="GO" id="GO:0005886">
    <property type="term" value="C:plasma membrane"/>
    <property type="evidence" value="ECO:0007669"/>
    <property type="project" value="TreeGrafter"/>
</dbReference>
<dbReference type="PANTHER" id="PTHR31361">
    <property type="entry name" value="BETA-GLUCAN SYNTHESIS-ASSOCIATED PROTEIN KRE6-RELATED"/>
    <property type="match status" value="1"/>
</dbReference>
<dbReference type="SUPFAM" id="SSF49899">
    <property type="entry name" value="Concanavalin A-like lectins/glucanases"/>
    <property type="match status" value="1"/>
</dbReference>
<dbReference type="InterPro" id="IPR005629">
    <property type="entry name" value="Skn1/Kre6/Sbg1"/>
</dbReference>
<dbReference type="GO" id="GO:0005789">
    <property type="term" value="C:endoplasmic reticulum membrane"/>
    <property type="evidence" value="ECO:0007669"/>
    <property type="project" value="TreeGrafter"/>
</dbReference>
<dbReference type="Proteomes" id="UP000054144">
    <property type="component" value="Unassembled WGS sequence"/>
</dbReference>
<name>A0A0D7ACH9_9AGAR</name>
<dbReference type="AlphaFoldDB" id="A0A0D7ACH9"/>
<evidence type="ECO:0000256" key="2">
    <source>
        <dbReference type="ARBA" id="ARBA00010962"/>
    </source>
</evidence>
<reference evidence="12 13" key="1">
    <citation type="journal article" date="2015" name="Fungal Genet. Biol.">
        <title>Evolution of novel wood decay mechanisms in Agaricales revealed by the genome sequences of Fistulina hepatica and Cylindrobasidium torrendii.</title>
        <authorList>
            <person name="Floudas D."/>
            <person name="Held B.W."/>
            <person name="Riley R."/>
            <person name="Nagy L.G."/>
            <person name="Koehler G."/>
            <person name="Ransdell A.S."/>
            <person name="Younus H."/>
            <person name="Chow J."/>
            <person name="Chiniquy J."/>
            <person name="Lipzen A."/>
            <person name="Tritt A."/>
            <person name="Sun H."/>
            <person name="Haridas S."/>
            <person name="LaButti K."/>
            <person name="Ohm R.A."/>
            <person name="Kues U."/>
            <person name="Blanchette R.A."/>
            <person name="Grigoriev I.V."/>
            <person name="Minto R.E."/>
            <person name="Hibbett D.S."/>
        </authorList>
    </citation>
    <scope>NUCLEOTIDE SEQUENCE [LARGE SCALE GENOMIC DNA]</scope>
    <source>
        <strain evidence="12 13">ATCC 64428</strain>
    </source>
</reference>
<evidence type="ECO:0000313" key="13">
    <source>
        <dbReference type="Proteomes" id="UP000054144"/>
    </source>
</evidence>
<keyword evidence="13" id="KW-1185">Reference proteome</keyword>
<comment type="similarity">
    <text evidence="2">Belongs to the SKN1/KRE6 family.</text>
</comment>
<dbReference type="Pfam" id="PF03935">
    <property type="entry name" value="SKN1_KRE6_Sbg1"/>
    <property type="match status" value="1"/>
</dbReference>
<dbReference type="EMBL" id="KN881832">
    <property type="protein sequence ID" value="KIY48568.1"/>
    <property type="molecule type" value="Genomic_DNA"/>
</dbReference>
<feature type="domain" description="GH16" evidence="11">
    <location>
        <begin position="149"/>
        <end position="552"/>
    </location>
</feature>
<dbReference type="PROSITE" id="PS51762">
    <property type="entry name" value="GH16_2"/>
    <property type="match status" value="1"/>
</dbReference>
<evidence type="ECO:0000256" key="7">
    <source>
        <dbReference type="ARBA" id="ARBA00023180"/>
    </source>
</evidence>
<keyword evidence="6 10" id="KW-0472">Membrane</keyword>
<dbReference type="PANTHER" id="PTHR31361:SF1">
    <property type="entry name" value="BETA-GLUCAN SYNTHESIS-ASSOCIATED PROTEIN KRE6-RELATED"/>
    <property type="match status" value="1"/>
</dbReference>
<evidence type="ECO:0000256" key="4">
    <source>
        <dbReference type="ARBA" id="ARBA00022968"/>
    </source>
</evidence>
<feature type="region of interest" description="Disordered" evidence="9">
    <location>
        <begin position="1"/>
        <end position="21"/>
    </location>
</feature>
<keyword evidence="8" id="KW-0961">Cell wall biogenesis/degradation</keyword>
<dbReference type="InterPro" id="IPR000757">
    <property type="entry name" value="Beta-glucanase-like"/>
</dbReference>
<protein>
    <submittedName>
        <fullName evidence="12">Beta-glucan synthesis-associated protein KRE6</fullName>
    </submittedName>
</protein>
<accession>A0A0D7ACH9</accession>
<dbReference type="OrthoDB" id="412647at2759"/>